<keyword evidence="2" id="KW-0378">Hydrolase</keyword>
<gene>
    <name evidence="2" type="primary">pcaD</name>
    <name evidence="2" type="ORF">LRX75_01825</name>
</gene>
<proteinExistence type="predicted"/>
<dbReference type="GO" id="GO:0042952">
    <property type="term" value="P:beta-ketoadipate pathway"/>
    <property type="evidence" value="ECO:0007669"/>
    <property type="project" value="InterPro"/>
</dbReference>
<name>A0A9X1SZ85_9HYPH</name>
<dbReference type="SUPFAM" id="SSF53474">
    <property type="entry name" value="alpha/beta-Hydrolases"/>
    <property type="match status" value="1"/>
</dbReference>
<dbReference type="NCBIfam" id="TIGR02427">
    <property type="entry name" value="protocat_pcaD"/>
    <property type="match status" value="1"/>
</dbReference>
<sequence length="266" mass="28477">MRFVSVNGVTLHHAIIGDPARKPVLVFVNSLGTDFRIWHDVADRLKEAATILLYDMRGHGLSALGGKAARIEDHAADLSGLLDHLGVEDAVICGLSVGGLVAQALYQSRPDLVRALALCATAHKIGTPEMWNGRIRAVEQGGMESILDAVMERWFTPAFRSSDNAAYAGYRTMLVRQPVAGYVATCAAIRDADYTAAATRIAVPTLCIVGDHDGSTPPDLVRSTAALVPGARFEMIADAGHIPCVEQPEALCALVRSFLLCLYQEA</sequence>
<protein>
    <submittedName>
        <fullName evidence="2">3-oxoadipate enol-lactonase</fullName>
        <ecNumber evidence="2">3.1.1.24</ecNumber>
    </submittedName>
</protein>
<evidence type="ECO:0000259" key="1">
    <source>
        <dbReference type="Pfam" id="PF00561"/>
    </source>
</evidence>
<dbReference type="EMBL" id="JAJOZR010000001">
    <property type="protein sequence ID" value="MCD7107769.1"/>
    <property type="molecule type" value="Genomic_DNA"/>
</dbReference>
<reference evidence="2" key="1">
    <citation type="submission" date="2021-12" db="EMBL/GenBank/DDBJ databases">
        <authorList>
            <person name="Li Y."/>
        </authorList>
    </citation>
    <scope>NUCLEOTIDE SEQUENCE</scope>
    <source>
        <strain evidence="2">DKSPLA3</strain>
    </source>
</reference>
<dbReference type="InterPro" id="IPR026968">
    <property type="entry name" value="PcaD/CatD"/>
</dbReference>
<dbReference type="PANTHER" id="PTHR43194:SF2">
    <property type="entry name" value="PEROXISOMAL MEMBRANE PROTEIN LPX1"/>
    <property type="match status" value="1"/>
</dbReference>
<comment type="caution">
    <text evidence="2">The sequence shown here is derived from an EMBL/GenBank/DDBJ whole genome shotgun (WGS) entry which is preliminary data.</text>
</comment>
<keyword evidence="3" id="KW-1185">Reference proteome</keyword>
<evidence type="ECO:0000313" key="3">
    <source>
        <dbReference type="Proteomes" id="UP001139089"/>
    </source>
</evidence>
<dbReference type="PANTHER" id="PTHR43194">
    <property type="entry name" value="HYDROLASE ALPHA/BETA FOLD FAMILY"/>
    <property type="match status" value="1"/>
</dbReference>
<dbReference type="InterPro" id="IPR000073">
    <property type="entry name" value="AB_hydrolase_1"/>
</dbReference>
<dbReference type="InterPro" id="IPR050228">
    <property type="entry name" value="Carboxylesterase_BioH"/>
</dbReference>
<feature type="domain" description="AB hydrolase-1" evidence="1">
    <location>
        <begin position="23"/>
        <end position="247"/>
    </location>
</feature>
<dbReference type="Gene3D" id="3.40.50.1820">
    <property type="entry name" value="alpha/beta hydrolase"/>
    <property type="match status" value="1"/>
</dbReference>
<accession>A0A9X1SZ85</accession>
<organism evidence="2 3">
    <name type="scientific">Rhizobium quercicola</name>
    <dbReference type="NCBI Taxonomy" id="2901226"/>
    <lineage>
        <taxon>Bacteria</taxon>
        <taxon>Pseudomonadati</taxon>
        <taxon>Pseudomonadota</taxon>
        <taxon>Alphaproteobacteria</taxon>
        <taxon>Hyphomicrobiales</taxon>
        <taxon>Rhizobiaceae</taxon>
        <taxon>Rhizobium/Agrobacterium group</taxon>
        <taxon>Rhizobium</taxon>
    </lineage>
</organism>
<dbReference type="Proteomes" id="UP001139089">
    <property type="component" value="Unassembled WGS sequence"/>
</dbReference>
<dbReference type="AlphaFoldDB" id="A0A9X1SZ85"/>
<dbReference type="Pfam" id="PF00561">
    <property type="entry name" value="Abhydrolase_1"/>
    <property type="match status" value="1"/>
</dbReference>
<dbReference type="EC" id="3.1.1.24" evidence="2"/>
<evidence type="ECO:0000313" key="2">
    <source>
        <dbReference type="EMBL" id="MCD7107769.1"/>
    </source>
</evidence>
<dbReference type="GO" id="GO:0047570">
    <property type="term" value="F:3-oxoadipate enol-lactonase activity"/>
    <property type="evidence" value="ECO:0007669"/>
    <property type="project" value="UniProtKB-EC"/>
</dbReference>
<dbReference type="RefSeq" id="WP_231811489.1">
    <property type="nucleotide sequence ID" value="NZ_JAJOZR010000001.1"/>
</dbReference>
<dbReference type="InterPro" id="IPR029058">
    <property type="entry name" value="AB_hydrolase_fold"/>
</dbReference>